<accession>A0A368FW96</accession>
<proteinExistence type="predicted"/>
<dbReference type="AlphaFoldDB" id="A0A368FW96"/>
<dbReference type="OrthoDB" id="10377483at2759"/>
<evidence type="ECO:0000313" key="1">
    <source>
        <dbReference type="EMBL" id="RCN35025.1"/>
    </source>
</evidence>
<dbReference type="Proteomes" id="UP000252519">
    <property type="component" value="Unassembled WGS sequence"/>
</dbReference>
<comment type="caution">
    <text evidence="1">The sequence shown here is derived from an EMBL/GenBank/DDBJ whole genome shotgun (WGS) entry which is preliminary data.</text>
</comment>
<gene>
    <name evidence="1" type="ORF">ANCCAN_19123</name>
</gene>
<dbReference type="EMBL" id="JOJR01000710">
    <property type="protein sequence ID" value="RCN35025.1"/>
    <property type="molecule type" value="Genomic_DNA"/>
</dbReference>
<protein>
    <submittedName>
        <fullName evidence="1">Uncharacterized protein</fullName>
    </submittedName>
</protein>
<sequence>MKIGREQHFSYHFSPSPVFRQIQDIITRLCGCCPVIGKSVRLQKKFRDTDIENEKLVIHSPLMKPSSNNHLEPRAYGMGGIGALIMARSSLATSDQRQEIKDFQVGVKV</sequence>
<evidence type="ECO:0000313" key="2">
    <source>
        <dbReference type="Proteomes" id="UP000252519"/>
    </source>
</evidence>
<organism evidence="1 2">
    <name type="scientific">Ancylostoma caninum</name>
    <name type="common">Dog hookworm</name>
    <dbReference type="NCBI Taxonomy" id="29170"/>
    <lineage>
        <taxon>Eukaryota</taxon>
        <taxon>Metazoa</taxon>
        <taxon>Ecdysozoa</taxon>
        <taxon>Nematoda</taxon>
        <taxon>Chromadorea</taxon>
        <taxon>Rhabditida</taxon>
        <taxon>Rhabditina</taxon>
        <taxon>Rhabditomorpha</taxon>
        <taxon>Strongyloidea</taxon>
        <taxon>Ancylostomatidae</taxon>
        <taxon>Ancylostomatinae</taxon>
        <taxon>Ancylostoma</taxon>
    </lineage>
</organism>
<reference evidence="1 2" key="1">
    <citation type="submission" date="2014-10" db="EMBL/GenBank/DDBJ databases">
        <title>Draft genome of the hookworm Ancylostoma caninum.</title>
        <authorList>
            <person name="Mitreva M."/>
        </authorList>
    </citation>
    <scope>NUCLEOTIDE SEQUENCE [LARGE SCALE GENOMIC DNA]</scope>
    <source>
        <strain evidence="1 2">Baltimore</strain>
    </source>
</reference>
<name>A0A368FW96_ANCCA</name>
<keyword evidence="2" id="KW-1185">Reference proteome</keyword>